<keyword evidence="1" id="KW-0472">Membrane</keyword>
<feature type="transmembrane region" description="Helical" evidence="1">
    <location>
        <begin position="6"/>
        <end position="26"/>
    </location>
</feature>
<dbReference type="RefSeq" id="WP_117536542.1">
    <property type="nucleotide sequence ID" value="NZ_CP060636.1"/>
</dbReference>
<protein>
    <submittedName>
        <fullName evidence="2">Uncharacterized protein</fullName>
    </submittedName>
</protein>
<dbReference type="EMBL" id="CP060636">
    <property type="protein sequence ID" value="QNM14062.1"/>
    <property type="molecule type" value="Genomic_DNA"/>
</dbReference>
<dbReference type="KEGG" id="ehn:H9Q80_09040"/>
<sequence length="401" mass="46908">MKINIRFHLFLCLIGGVVGACEAYLFSQSAPYMDTLTILDVLAPVIVMGGLVNGYYLFFNWIRIREFTGKSIMSACIAFLGFPVIVFLGVLSLVPLLLVDFFLMLIRKWDTYKISTIGGGGIIKADDEALAFDEIEDLTCKEKIRGYSQYVNRLRIVLLLLFLGVNILCWMVFENDLLSLGLAMVSIILYRFLFTLKINAYIHHMAQDLLYKRCDPYRMTLIMDHLLDHHKIETMFGEYILMTSLREQDNHERIKDLIKHKNTYLNHANLRVVYHYASMSKHEREAYFPQFYEEDKAVIDAYAKKYPKYQDDAQKLLISLEADKYIRRMEYEKALAQIHSLSMKTTLDTIRLISKEAYCYYMLQDEEKAKMLFDEIIEKGNSTYYVESAREYLEEMNKQKG</sequence>
<dbReference type="Proteomes" id="UP000515856">
    <property type="component" value="Chromosome"/>
</dbReference>
<gene>
    <name evidence="2" type="ORF">H9Q80_09040</name>
</gene>
<keyword evidence="1" id="KW-1133">Transmembrane helix</keyword>
<dbReference type="AlphaFoldDB" id="A0A7G9GTD0"/>
<evidence type="ECO:0000313" key="3">
    <source>
        <dbReference type="Proteomes" id="UP000515856"/>
    </source>
</evidence>
<feature type="transmembrane region" description="Helical" evidence="1">
    <location>
        <begin position="71"/>
        <end position="99"/>
    </location>
</feature>
<name>A0A7G9GTD0_9FIRM</name>
<evidence type="ECO:0000256" key="1">
    <source>
        <dbReference type="SAM" id="Phobius"/>
    </source>
</evidence>
<feature type="transmembrane region" description="Helical" evidence="1">
    <location>
        <begin position="38"/>
        <end position="59"/>
    </location>
</feature>
<accession>A0A7G9GTD0</accession>
<feature type="transmembrane region" description="Helical" evidence="1">
    <location>
        <begin position="179"/>
        <end position="202"/>
    </location>
</feature>
<keyword evidence="3" id="KW-1185">Reference proteome</keyword>
<organism evidence="2 3">
    <name type="scientific">[Eubacterium] hominis</name>
    <dbReference type="NCBI Taxonomy" id="2764325"/>
    <lineage>
        <taxon>Bacteria</taxon>
        <taxon>Bacillati</taxon>
        <taxon>Bacillota</taxon>
        <taxon>Erysipelotrichia</taxon>
        <taxon>Erysipelotrichales</taxon>
        <taxon>Erysipelotrichaceae</taxon>
        <taxon>Amedibacillus</taxon>
    </lineage>
</organism>
<keyword evidence="1" id="KW-0812">Transmembrane</keyword>
<dbReference type="PROSITE" id="PS51257">
    <property type="entry name" value="PROKAR_LIPOPROTEIN"/>
    <property type="match status" value="1"/>
</dbReference>
<proteinExistence type="predicted"/>
<feature type="transmembrane region" description="Helical" evidence="1">
    <location>
        <begin position="154"/>
        <end position="173"/>
    </location>
</feature>
<reference evidence="2 3" key="1">
    <citation type="submission" date="2020-08" db="EMBL/GenBank/DDBJ databases">
        <authorList>
            <person name="Liu C."/>
            <person name="Sun Q."/>
        </authorList>
    </citation>
    <scope>NUCLEOTIDE SEQUENCE [LARGE SCALE GENOMIC DNA]</scope>
    <source>
        <strain evidence="2 3">NSJ-61</strain>
    </source>
</reference>
<evidence type="ECO:0000313" key="2">
    <source>
        <dbReference type="EMBL" id="QNM14062.1"/>
    </source>
</evidence>